<protein>
    <recommendedName>
        <fullName evidence="3">DUF3037 domain-containing protein</fullName>
    </recommendedName>
</protein>
<proteinExistence type="predicted"/>
<dbReference type="Proteomes" id="UP001157109">
    <property type="component" value="Unassembled WGS sequence"/>
</dbReference>
<evidence type="ECO:0000313" key="2">
    <source>
        <dbReference type="Proteomes" id="UP001157109"/>
    </source>
</evidence>
<comment type="caution">
    <text evidence="1">The sequence shown here is derived from an EMBL/GenBank/DDBJ whole genome shotgun (WGS) entry which is preliminary data.</text>
</comment>
<evidence type="ECO:0008006" key="3">
    <source>
        <dbReference type="Google" id="ProtNLM"/>
    </source>
</evidence>
<sequence length="129" mass="13711">MSAPCWYAYQYVVLRAVPRVDREEFVNVGVVLYSQDAGYLAAATAIDADRLLALHPGLDLDGLRAALATVSNVCEGEAVAGLPRDARDGRRFGWLAAPRSTVLQPGPVHGGQATDPRAELALLLGRLVG</sequence>
<dbReference type="RefSeq" id="WP_241446060.1">
    <property type="nucleotide sequence ID" value="NZ_BSUJ01000001.1"/>
</dbReference>
<accession>A0ABQ6HMU2</accession>
<name>A0ABQ6HMU2_9MICO</name>
<evidence type="ECO:0000313" key="1">
    <source>
        <dbReference type="EMBL" id="GMA19783.1"/>
    </source>
</evidence>
<keyword evidence="2" id="KW-1185">Reference proteome</keyword>
<reference evidence="2" key="1">
    <citation type="journal article" date="2019" name="Int. J. Syst. Evol. Microbiol.">
        <title>The Global Catalogue of Microorganisms (GCM) 10K type strain sequencing project: providing services to taxonomists for standard genome sequencing and annotation.</title>
        <authorList>
            <consortium name="The Broad Institute Genomics Platform"/>
            <consortium name="The Broad Institute Genome Sequencing Center for Infectious Disease"/>
            <person name="Wu L."/>
            <person name="Ma J."/>
        </authorList>
    </citation>
    <scope>NUCLEOTIDE SEQUENCE [LARGE SCALE GENOMIC DNA]</scope>
    <source>
        <strain evidence="2">NBRC 105830</strain>
    </source>
</reference>
<dbReference type="InterPro" id="IPR021398">
    <property type="entry name" value="DUF3037"/>
</dbReference>
<gene>
    <name evidence="1" type="ORF">GCM10025862_18040</name>
</gene>
<dbReference type="Pfam" id="PF11236">
    <property type="entry name" value="DUF3037"/>
    <property type="match status" value="1"/>
</dbReference>
<dbReference type="EMBL" id="BSUJ01000001">
    <property type="protein sequence ID" value="GMA19783.1"/>
    <property type="molecule type" value="Genomic_DNA"/>
</dbReference>
<organism evidence="1 2">
    <name type="scientific">Arsenicicoccus piscis</name>
    <dbReference type="NCBI Taxonomy" id="673954"/>
    <lineage>
        <taxon>Bacteria</taxon>
        <taxon>Bacillati</taxon>
        <taxon>Actinomycetota</taxon>
        <taxon>Actinomycetes</taxon>
        <taxon>Micrococcales</taxon>
        <taxon>Intrasporangiaceae</taxon>
        <taxon>Arsenicicoccus</taxon>
    </lineage>
</organism>